<dbReference type="OrthoDB" id="7170764at2"/>
<reference evidence="3" key="1">
    <citation type="journal article" date="2017" name="Biotechnol. Biofuels">
        <title>Evaluation of environmental bacterial communities as a factor affecting the growth of duckweed Lemna minor.</title>
        <authorList>
            <person name="Ishizawa H."/>
            <person name="Kuroda M."/>
            <person name="Morikawa M."/>
            <person name="Ike M."/>
        </authorList>
    </citation>
    <scope>NUCLEOTIDE SEQUENCE [LARGE SCALE GENOMIC DNA]</scope>
    <source>
        <strain evidence="3">M6</strain>
    </source>
</reference>
<evidence type="ECO:0000256" key="1">
    <source>
        <dbReference type="SAM" id="SignalP"/>
    </source>
</evidence>
<feature type="signal peptide" evidence="1">
    <location>
        <begin position="1"/>
        <end position="20"/>
    </location>
</feature>
<keyword evidence="1" id="KW-0732">Signal</keyword>
<dbReference type="Pfam" id="PF01963">
    <property type="entry name" value="TraB_PrgY_gumN"/>
    <property type="match status" value="1"/>
</dbReference>
<accession>A0A3G9G4Y2</accession>
<protein>
    <submittedName>
        <fullName evidence="2">GumN protein</fullName>
    </submittedName>
</protein>
<dbReference type="RefSeq" id="WP_126421378.1">
    <property type="nucleotide sequence ID" value="NZ_AP018827.1"/>
</dbReference>
<dbReference type="AlphaFoldDB" id="A0A3G9G4Y2"/>
<dbReference type="PROSITE" id="PS51257">
    <property type="entry name" value="PROKAR_LIPOPROTEIN"/>
    <property type="match status" value="1"/>
</dbReference>
<dbReference type="EMBL" id="AP018827">
    <property type="protein sequence ID" value="BBF80801.1"/>
    <property type="molecule type" value="Genomic_DNA"/>
</dbReference>
<proteinExistence type="predicted"/>
<name>A0A3G9G4Y2_9CAUL</name>
<feature type="chain" id="PRO_5017987950" evidence="1">
    <location>
        <begin position="21"/>
        <end position="311"/>
    </location>
</feature>
<dbReference type="InterPro" id="IPR002816">
    <property type="entry name" value="TraB/PrgY/GumN_fam"/>
</dbReference>
<dbReference type="Proteomes" id="UP000278756">
    <property type="component" value="Chromosome 1"/>
</dbReference>
<evidence type="ECO:0000313" key="3">
    <source>
        <dbReference type="Proteomes" id="UP000278756"/>
    </source>
</evidence>
<sequence>MLKSIVFAAALVAAAGSACAQTTVTLTPAADDWSLTEVSVVKNLPGPALWKVIKGDKVVWLIGDARIDATKTWDSARIDRILSDAEGLYLPPAPKFSLLALYAVMSGKDLPGKQTLRDVLPPAEYARWTQLAQTYEIDTRDIEKDRPLWAGVRFLDAVGTKKGFSSQVITQHLTQVAKRHKVKVARISRMETRALVKQTNAIDEAEGRRCLTVMLDLTEYMVATTAAQADAWASGDVEALKAILRAQPKADCHEALGGQLRAQWTADTLRMVDTAMQGTRRSVLLLPMPMLLDERLVNDLRAQGYQVRTPG</sequence>
<reference evidence="3" key="2">
    <citation type="journal article" date="2017" name="Plant Physiol. Biochem.">
        <title>Differential oxidative and antioxidative response of duckweed Lemna minor toward plant growth promoting/inhibiting bacteria.</title>
        <authorList>
            <person name="Ishizawa H."/>
            <person name="Kuroda M."/>
            <person name="Morikawa M."/>
            <person name="Ike M."/>
        </authorList>
    </citation>
    <scope>NUCLEOTIDE SEQUENCE [LARGE SCALE GENOMIC DNA]</scope>
    <source>
        <strain evidence="3">M6</strain>
    </source>
</reference>
<organism evidence="2 3">
    <name type="scientific">Asticcacaulis excentricus</name>
    <dbReference type="NCBI Taxonomy" id="78587"/>
    <lineage>
        <taxon>Bacteria</taxon>
        <taxon>Pseudomonadati</taxon>
        <taxon>Pseudomonadota</taxon>
        <taxon>Alphaproteobacteria</taxon>
        <taxon>Caulobacterales</taxon>
        <taxon>Caulobacteraceae</taxon>
        <taxon>Asticcacaulis</taxon>
    </lineage>
</organism>
<gene>
    <name evidence="2" type="ORF">EM6_1386</name>
</gene>
<evidence type="ECO:0000313" key="2">
    <source>
        <dbReference type="EMBL" id="BBF80801.1"/>
    </source>
</evidence>